<dbReference type="GO" id="GO:0005743">
    <property type="term" value="C:mitochondrial inner membrane"/>
    <property type="evidence" value="ECO:0007669"/>
    <property type="project" value="UniProtKB-SubCell"/>
</dbReference>
<name>A0AAF5HY14_STRER</name>
<evidence type="ECO:0000256" key="1">
    <source>
        <dbReference type="ARBA" id="ARBA00004448"/>
    </source>
</evidence>
<comment type="similarity">
    <text evidence="2">Belongs to the CDP-alcohol phosphatidyltransferase class-I family.</text>
</comment>
<evidence type="ECO:0000256" key="15">
    <source>
        <dbReference type="SAM" id="Phobius"/>
    </source>
</evidence>
<dbReference type="Pfam" id="PF01066">
    <property type="entry name" value="CDP-OH_P_transf"/>
    <property type="match status" value="1"/>
</dbReference>
<feature type="transmembrane region" description="Helical" evidence="15">
    <location>
        <begin position="86"/>
        <end position="107"/>
    </location>
</feature>
<keyword evidence="5 15" id="KW-0812">Transmembrane</keyword>
<dbReference type="InterPro" id="IPR000462">
    <property type="entry name" value="CDP-OH_P_trans"/>
</dbReference>
<evidence type="ECO:0000256" key="10">
    <source>
        <dbReference type="ARBA" id="ARBA00023136"/>
    </source>
</evidence>
<sequence>MAIRSNHPSQLDILKVFKSIQCGRTITFSKFLTTDCHENMKNIDNNLSNKEKKKFKDRIYTIPNLLCGIRILSTPFIGYLVTSEAYTPACLLFTFAGLTDFLDGFIARNWPSQRSLFGSIIDPVADKFLISVLFVTLTYSQLIPWQLTTLVLSRDISLIVGGFIKRYQILQKPITLRRFFDPSVDPVKMLPTFMSKINTTLQLSVVAFSLAAPIFDFTNHPALTVLCWITAYTTVHSGLQYIGGKAMKKFCFVVILEKGTFF</sequence>
<keyword evidence="4" id="KW-0808">Transferase</keyword>
<evidence type="ECO:0000256" key="14">
    <source>
        <dbReference type="ARBA" id="ARBA00047433"/>
    </source>
</evidence>
<dbReference type="WBParaSite" id="TCONS_00001844.p1">
    <property type="protein sequence ID" value="TCONS_00001844.p1"/>
    <property type="gene ID" value="XLOC_001747"/>
</dbReference>
<dbReference type="Proteomes" id="UP000035681">
    <property type="component" value="Unplaced"/>
</dbReference>
<dbReference type="InterPro" id="IPR050324">
    <property type="entry name" value="CDP-alcohol_PTase-I"/>
</dbReference>
<keyword evidence="11" id="KW-0594">Phospholipid biosynthesis</keyword>
<dbReference type="PANTHER" id="PTHR14269">
    <property type="entry name" value="CDP-DIACYLGLYCEROL--GLYCEROL-3-PHOSPHATE 3-PHOSPHATIDYLTRANSFERASE-RELATED"/>
    <property type="match status" value="1"/>
</dbReference>
<evidence type="ECO:0000256" key="8">
    <source>
        <dbReference type="ARBA" id="ARBA00023098"/>
    </source>
</evidence>
<evidence type="ECO:0000256" key="9">
    <source>
        <dbReference type="ARBA" id="ARBA00023128"/>
    </source>
</evidence>
<evidence type="ECO:0000256" key="13">
    <source>
        <dbReference type="ARBA" id="ARBA00039001"/>
    </source>
</evidence>
<proteinExistence type="inferred from homology"/>
<dbReference type="GO" id="GO:0032049">
    <property type="term" value="P:cardiolipin biosynthetic process"/>
    <property type="evidence" value="ECO:0007669"/>
    <property type="project" value="TreeGrafter"/>
</dbReference>
<protein>
    <recommendedName>
        <fullName evidence="13">cardiolipin synthase (CMP-forming)</fullName>
        <ecNumber evidence="13">2.7.8.41</ecNumber>
    </recommendedName>
</protein>
<evidence type="ECO:0000256" key="3">
    <source>
        <dbReference type="ARBA" id="ARBA00022516"/>
    </source>
</evidence>
<organism evidence="16 17">
    <name type="scientific">Strongyloides stercoralis</name>
    <name type="common">Threadworm</name>
    <dbReference type="NCBI Taxonomy" id="6248"/>
    <lineage>
        <taxon>Eukaryota</taxon>
        <taxon>Metazoa</taxon>
        <taxon>Ecdysozoa</taxon>
        <taxon>Nematoda</taxon>
        <taxon>Chromadorea</taxon>
        <taxon>Rhabditida</taxon>
        <taxon>Tylenchina</taxon>
        <taxon>Panagrolaimomorpha</taxon>
        <taxon>Strongyloidoidea</taxon>
        <taxon>Strongyloididae</taxon>
        <taxon>Strongyloides</taxon>
    </lineage>
</organism>
<evidence type="ECO:0000256" key="7">
    <source>
        <dbReference type="ARBA" id="ARBA00022989"/>
    </source>
</evidence>
<comment type="catalytic activity">
    <reaction evidence="14">
        <text>a CDP-1,2-diacyl-sn-glycerol + a 1,2-diacyl-sn-glycero-3-phospho-(1'-sn-glycerol) = a cardiolipin + CMP + H(+)</text>
        <dbReference type="Rhea" id="RHEA:32931"/>
        <dbReference type="ChEBI" id="CHEBI:15378"/>
        <dbReference type="ChEBI" id="CHEBI:58332"/>
        <dbReference type="ChEBI" id="CHEBI:60377"/>
        <dbReference type="ChEBI" id="CHEBI:62237"/>
        <dbReference type="ChEBI" id="CHEBI:64716"/>
        <dbReference type="EC" id="2.7.8.41"/>
    </reaction>
</comment>
<reference evidence="17" key="1">
    <citation type="submission" date="2024-02" db="UniProtKB">
        <authorList>
            <consortium name="WormBaseParasite"/>
        </authorList>
    </citation>
    <scope>IDENTIFICATION</scope>
</reference>
<keyword evidence="8" id="KW-0443">Lipid metabolism</keyword>
<keyword evidence="16" id="KW-1185">Reference proteome</keyword>
<keyword evidence="9" id="KW-0496">Mitochondrion</keyword>
<evidence type="ECO:0000313" key="17">
    <source>
        <dbReference type="WBParaSite" id="TCONS_00001844.p1"/>
    </source>
</evidence>
<evidence type="ECO:0000313" key="16">
    <source>
        <dbReference type="Proteomes" id="UP000035681"/>
    </source>
</evidence>
<dbReference type="GO" id="GO:0043337">
    <property type="term" value="F:cardiolipin synthase (CMP-forming)"/>
    <property type="evidence" value="ECO:0007669"/>
    <property type="project" value="UniProtKB-EC"/>
</dbReference>
<dbReference type="EC" id="2.7.8.41" evidence="13"/>
<evidence type="ECO:0000256" key="12">
    <source>
        <dbReference type="ARBA" id="ARBA00023264"/>
    </source>
</evidence>
<dbReference type="InterPro" id="IPR043130">
    <property type="entry name" value="CDP-OH_PTrfase_TM_dom"/>
</dbReference>
<keyword evidence="10 15" id="KW-0472">Membrane</keyword>
<keyword evidence="6" id="KW-0999">Mitochondrion inner membrane</keyword>
<feature type="transmembrane region" description="Helical" evidence="15">
    <location>
        <begin position="59"/>
        <end position="80"/>
    </location>
</feature>
<comment type="subcellular location">
    <subcellularLocation>
        <location evidence="1">Mitochondrion inner membrane</location>
        <topology evidence="1">Multi-pass membrane protein</topology>
    </subcellularLocation>
</comment>
<keyword evidence="3" id="KW-0444">Lipid biosynthesis</keyword>
<evidence type="ECO:0000256" key="11">
    <source>
        <dbReference type="ARBA" id="ARBA00023209"/>
    </source>
</evidence>
<evidence type="ECO:0000256" key="2">
    <source>
        <dbReference type="ARBA" id="ARBA00010441"/>
    </source>
</evidence>
<evidence type="ECO:0000256" key="4">
    <source>
        <dbReference type="ARBA" id="ARBA00022679"/>
    </source>
</evidence>
<evidence type="ECO:0000256" key="5">
    <source>
        <dbReference type="ARBA" id="ARBA00022692"/>
    </source>
</evidence>
<dbReference type="AlphaFoldDB" id="A0AAF5HY14"/>
<dbReference type="FunFam" id="1.20.120.1760:FF:000005">
    <property type="entry name" value="Cardiolipin synthase 1"/>
    <property type="match status" value="1"/>
</dbReference>
<feature type="transmembrane region" description="Helical" evidence="15">
    <location>
        <begin position="128"/>
        <end position="147"/>
    </location>
</feature>
<keyword evidence="12" id="KW-1208">Phospholipid metabolism</keyword>
<dbReference type="PANTHER" id="PTHR14269:SF60">
    <property type="entry name" value="CARDIOLIPIN SYNTHASE (CMP-FORMING)"/>
    <property type="match status" value="1"/>
</dbReference>
<dbReference type="Gene3D" id="1.20.120.1760">
    <property type="match status" value="1"/>
</dbReference>
<evidence type="ECO:0000256" key="6">
    <source>
        <dbReference type="ARBA" id="ARBA00022792"/>
    </source>
</evidence>
<keyword evidence="7 15" id="KW-1133">Transmembrane helix</keyword>
<accession>A0AAF5HY14</accession>